<comment type="caution">
    <text evidence="2">The sequence shown here is derived from an EMBL/GenBank/DDBJ whole genome shotgun (WGS) entry which is preliminary data.</text>
</comment>
<dbReference type="AlphaFoldDB" id="A0A845LZT0"/>
<dbReference type="Proteomes" id="UP000467322">
    <property type="component" value="Unassembled WGS sequence"/>
</dbReference>
<evidence type="ECO:0000256" key="1">
    <source>
        <dbReference type="SAM" id="MobiDB-lite"/>
    </source>
</evidence>
<organism evidence="2 3">
    <name type="scientific">Maritimibacter harenae</name>
    <dbReference type="NCBI Taxonomy" id="2606218"/>
    <lineage>
        <taxon>Bacteria</taxon>
        <taxon>Pseudomonadati</taxon>
        <taxon>Pseudomonadota</taxon>
        <taxon>Alphaproteobacteria</taxon>
        <taxon>Rhodobacterales</taxon>
        <taxon>Roseobacteraceae</taxon>
        <taxon>Maritimibacter</taxon>
    </lineage>
</organism>
<protein>
    <submittedName>
        <fullName evidence="2">Uncharacterized protein</fullName>
    </submittedName>
</protein>
<name>A0A845LZT0_9RHOB</name>
<proteinExistence type="predicted"/>
<evidence type="ECO:0000313" key="3">
    <source>
        <dbReference type="Proteomes" id="UP000467322"/>
    </source>
</evidence>
<sequence>MTPDRPKPATPPADPDERIIDRIRRGRLAALAVLPARRPAGDRKDQSARPTFHTCRQPEPGQWPILILTNPVAA</sequence>
<gene>
    <name evidence="2" type="ORF">GQE99_04595</name>
</gene>
<evidence type="ECO:0000313" key="2">
    <source>
        <dbReference type="EMBL" id="MZR12289.1"/>
    </source>
</evidence>
<keyword evidence="3" id="KW-1185">Reference proteome</keyword>
<dbReference type="RefSeq" id="WP_161350408.1">
    <property type="nucleotide sequence ID" value="NZ_WTUX01000010.1"/>
</dbReference>
<accession>A0A845LZT0</accession>
<reference evidence="2 3" key="1">
    <citation type="submission" date="2019-12" db="EMBL/GenBank/DDBJ databases">
        <title>Maritimibacter sp. nov. sp. isolated from sea sand.</title>
        <authorList>
            <person name="Kim J."/>
            <person name="Jeong S.E."/>
            <person name="Jung H.S."/>
            <person name="Jeon C.O."/>
        </authorList>
    </citation>
    <scope>NUCLEOTIDE SEQUENCE [LARGE SCALE GENOMIC DNA]</scope>
    <source>
        <strain evidence="2 3">DP07</strain>
    </source>
</reference>
<feature type="region of interest" description="Disordered" evidence="1">
    <location>
        <begin position="36"/>
        <end position="63"/>
    </location>
</feature>
<dbReference type="EMBL" id="WTUX01000010">
    <property type="protein sequence ID" value="MZR12289.1"/>
    <property type="molecule type" value="Genomic_DNA"/>
</dbReference>